<feature type="transmembrane region" description="Helical" evidence="7">
    <location>
        <begin position="249"/>
        <end position="267"/>
    </location>
</feature>
<feature type="domain" description="PspC-related ToastRack" evidence="9">
    <location>
        <begin position="532"/>
        <end position="630"/>
    </location>
</feature>
<dbReference type="InterPro" id="IPR052027">
    <property type="entry name" value="PspC"/>
</dbReference>
<proteinExistence type="predicted"/>
<dbReference type="RefSeq" id="WP_076930847.1">
    <property type="nucleotide sequence ID" value="NZ_LT605205.1"/>
</dbReference>
<evidence type="ECO:0000313" key="11">
    <source>
        <dbReference type="Proteomes" id="UP000187464"/>
    </source>
</evidence>
<feature type="transmembrane region" description="Helical" evidence="7">
    <location>
        <begin position="151"/>
        <end position="175"/>
    </location>
</feature>
<feature type="transmembrane region" description="Helical" evidence="7">
    <location>
        <begin position="445"/>
        <end position="468"/>
    </location>
</feature>
<dbReference type="STRING" id="1642647.PSM36_2123"/>
<feature type="compositionally biased region" description="Low complexity" evidence="6">
    <location>
        <begin position="92"/>
        <end position="112"/>
    </location>
</feature>
<sequence length="668" mass="74905">MKKVININFQGQVIAIEETAYELLKQYIGSLKTYFSREEGGDEIVNDIECRIAELFGNRLKHGINCITDEDVKAVIDSIGRPQDFDSDYEETAGAGQESQSSQSETGASGASKSEPWPSDSERQSLHRNSGDQIIGGVCSGLAHYLKTDPVWIRLLFVLFFGFLFWVYIVLWIVLKPKMLESNVSKRLYRNPNDRFIGGVCGGIAAYFRIDSWIPRVLFLLPLMLNMIGMISVFPLNKIFDHVGFNWNINSSMIVIYVVLWAIIPVAKTVKQKLEMMGEEDYIRSIREKVSDNVASSRSRTSGEGNFHPAGERKEAYYAADSAVKTEENGITGVEEMPPVPPVTERRTEMPSQPRRSGCLNALVVLLKIIFFSFVGIFLLILVGIFIGLLVTGTHLLPLKSLFIDPGYETNLLFTSLGLIFLVPVTAVVVWIIRRAMKAKSRPAIGIVASLLWITGLALTGILSARIADKFSVESSSERTVSIAPVTSGKMYVEMQPYPEDYAELRTFRTLYGVDFGINHEFDELPYTTINEDSLLFDNINLQIGKSNDSLFHVRVISAIYGRDLRSAKADIAQFSYEIEQKDSLLLLPEFFSVPVEQGFRNQSITVEISVPVGKTVEMSEALRDYKDNRPPAVVRKRIRNYSRNTNYVPVDVSEEGGVYMTLTTDSI</sequence>
<feature type="domain" description="Phage shock protein PspC N-terminal" evidence="8">
    <location>
        <begin position="125"/>
        <end position="177"/>
    </location>
</feature>
<feature type="transmembrane region" description="Helical" evidence="7">
    <location>
        <begin position="217"/>
        <end position="237"/>
    </location>
</feature>
<dbReference type="PANTHER" id="PTHR33885:SF3">
    <property type="entry name" value="PHAGE SHOCK PROTEIN C"/>
    <property type="match status" value="1"/>
</dbReference>
<keyword evidence="4 7" id="KW-1133">Transmembrane helix</keyword>
<evidence type="ECO:0000256" key="6">
    <source>
        <dbReference type="SAM" id="MobiDB-lite"/>
    </source>
</evidence>
<dbReference type="InterPro" id="IPR007168">
    <property type="entry name" value="Phageshock_PspC_N"/>
</dbReference>
<keyword evidence="11" id="KW-1185">Reference proteome</keyword>
<evidence type="ECO:0000256" key="3">
    <source>
        <dbReference type="ARBA" id="ARBA00022692"/>
    </source>
</evidence>
<evidence type="ECO:0000256" key="5">
    <source>
        <dbReference type="ARBA" id="ARBA00023136"/>
    </source>
</evidence>
<keyword evidence="3 7" id="KW-0812">Transmembrane</keyword>
<evidence type="ECO:0000256" key="1">
    <source>
        <dbReference type="ARBA" id="ARBA00004162"/>
    </source>
</evidence>
<dbReference type="GO" id="GO:0005886">
    <property type="term" value="C:plasma membrane"/>
    <property type="evidence" value="ECO:0007669"/>
    <property type="project" value="UniProtKB-SubCell"/>
</dbReference>
<evidence type="ECO:0000256" key="7">
    <source>
        <dbReference type="SAM" id="Phobius"/>
    </source>
</evidence>
<evidence type="ECO:0000256" key="4">
    <source>
        <dbReference type="ARBA" id="ARBA00022989"/>
    </source>
</evidence>
<dbReference type="KEGG" id="psac:PSM36_2123"/>
<feature type="region of interest" description="Disordered" evidence="6">
    <location>
        <begin position="87"/>
        <end position="127"/>
    </location>
</feature>
<dbReference type="AlphaFoldDB" id="A0A1R3T6K5"/>
<dbReference type="EMBL" id="LT605205">
    <property type="protein sequence ID" value="SCD20928.1"/>
    <property type="molecule type" value="Genomic_DNA"/>
</dbReference>
<dbReference type="Proteomes" id="UP000187464">
    <property type="component" value="Chromosome I"/>
</dbReference>
<dbReference type="Pfam" id="PF04024">
    <property type="entry name" value="PspC"/>
    <property type="match status" value="2"/>
</dbReference>
<evidence type="ECO:0000259" key="8">
    <source>
        <dbReference type="Pfam" id="PF04024"/>
    </source>
</evidence>
<gene>
    <name evidence="10" type="ORF">PSM36_2123</name>
</gene>
<evidence type="ECO:0000259" key="9">
    <source>
        <dbReference type="Pfam" id="PF22744"/>
    </source>
</evidence>
<dbReference type="Pfam" id="PF22744">
    <property type="entry name" value="Toast-rack_PspC-Cterm"/>
    <property type="match status" value="1"/>
</dbReference>
<dbReference type="PANTHER" id="PTHR33885">
    <property type="entry name" value="PHAGE SHOCK PROTEIN C"/>
    <property type="match status" value="1"/>
</dbReference>
<feature type="transmembrane region" description="Helical" evidence="7">
    <location>
        <begin position="359"/>
        <end position="392"/>
    </location>
</feature>
<comment type="subcellular location">
    <subcellularLocation>
        <location evidence="1">Cell membrane</location>
        <topology evidence="1">Single-pass membrane protein</topology>
    </subcellularLocation>
</comment>
<feature type="domain" description="Phage shock protein PspC N-terminal" evidence="8">
    <location>
        <begin position="186"/>
        <end position="266"/>
    </location>
</feature>
<organism evidence="10 11">
    <name type="scientific">Proteiniphilum saccharofermentans</name>
    <dbReference type="NCBI Taxonomy" id="1642647"/>
    <lineage>
        <taxon>Bacteria</taxon>
        <taxon>Pseudomonadati</taxon>
        <taxon>Bacteroidota</taxon>
        <taxon>Bacteroidia</taxon>
        <taxon>Bacteroidales</taxon>
        <taxon>Dysgonomonadaceae</taxon>
        <taxon>Proteiniphilum</taxon>
    </lineage>
</organism>
<keyword evidence="5 7" id="KW-0472">Membrane</keyword>
<protein>
    <submittedName>
        <fullName evidence="10">Putative membrane protein</fullName>
    </submittedName>
</protein>
<evidence type="ECO:0000256" key="2">
    <source>
        <dbReference type="ARBA" id="ARBA00022475"/>
    </source>
</evidence>
<accession>A0A1R3T6K5</accession>
<feature type="transmembrane region" description="Helical" evidence="7">
    <location>
        <begin position="412"/>
        <end position="433"/>
    </location>
</feature>
<dbReference type="InterPro" id="IPR054319">
    <property type="entry name" value="PspC-rel_ToastRack"/>
</dbReference>
<name>A0A1R3T6K5_9BACT</name>
<keyword evidence="2" id="KW-1003">Cell membrane</keyword>
<evidence type="ECO:0000313" key="10">
    <source>
        <dbReference type="EMBL" id="SCD20928.1"/>
    </source>
</evidence>
<feature type="transmembrane region" description="Helical" evidence="7">
    <location>
        <begin position="195"/>
        <end position="210"/>
    </location>
</feature>
<reference evidence="10 11" key="1">
    <citation type="submission" date="2016-08" db="EMBL/GenBank/DDBJ databases">
        <authorList>
            <person name="Seilhamer J.J."/>
        </authorList>
    </citation>
    <scope>NUCLEOTIDE SEQUENCE [LARGE SCALE GENOMIC DNA]</scope>
    <source>
        <strain evidence="10">M3/6</strain>
    </source>
</reference>